<reference evidence="2 3" key="1">
    <citation type="submission" date="2017-03" db="EMBL/GenBank/DDBJ databases">
        <title>Genome sequence of Clostridium hungatei DSM 14427.</title>
        <authorList>
            <person name="Poehlein A."/>
            <person name="Daniel R."/>
        </authorList>
    </citation>
    <scope>NUCLEOTIDE SEQUENCE [LARGE SCALE GENOMIC DNA]</scope>
    <source>
        <strain evidence="2 3">DSM 14427</strain>
    </source>
</reference>
<dbReference type="Pfam" id="PF19845">
    <property type="entry name" value="DUF6320"/>
    <property type="match status" value="1"/>
</dbReference>
<proteinExistence type="predicted"/>
<accession>A0A1V4SMB4</accession>
<feature type="transmembrane region" description="Helical" evidence="1">
    <location>
        <begin position="80"/>
        <end position="97"/>
    </location>
</feature>
<sequence>MNKCNQCGIYIYGNDNKCPLCNKSVGELKDTYENEWYPAYNISEASTGKGMVKKVYLFIAITVISVCLLVNVLAGLENLWFLYVACPIMYLLLLINHTILSKVHTGMKIILQISSISVLLFTIDILSGFYRWSVNIVIPYLFIAGTLIITVIILRKKMLWKEYAGYIIAMIFLGFLPMLLYLTGVADTLWAAAISALYSFLTVIGMLIFANKRFKNEVTRRFHL</sequence>
<comment type="caution">
    <text evidence="2">The sequence shown here is derived from an EMBL/GenBank/DDBJ whole genome shotgun (WGS) entry which is preliminary data.</text>
</comment>
<keyword evidence="1" id="KW-0812">Transmembrane</keyword>
<evidence type="ECO:0000313" key="2">
    <source>
        <dbReference type="EMBL" id="OPX44933.1"/>
    </source>
</evidence>
<dbReference type="STRING" id="48256.CLHUN_11650"/>
<evidence type="ECO:0000256" key="1">
    <source>
        <dbReference type="SAM" id="Phobius"/>
    </source>
</evidence>
<evidence type="ECO:0000313" key="3">
    <source>
        <dbReference type="Proteomes" id="UP000191554"/>
    </source>
</evidence>
<name>A0A1V4SMB4_RUMHU</name>
<feature type="transmembrane region" description="Helical" evidence="1">
    <location>
        <begin position="163"/>
        <end position="183"/>
    </location>
</feature>
<keyword evidence="3" id="KW-1185">Reference proteome</keyword>
<feature type="transmembrane region" description="Helical" evidence="1">
    <location>
        <begin position="189"/>
        <end position="210"/>
    </location>
</feature>
<keyword evidence="1" id="KW-0472">Membrane</keyword>
<dbReference type="AlphaFoldDB" id="A0A1V4SMB4"/>
<dbReference type="InterPro" id="IPR046283">
    <property type="entry name" value="DUF6320"/>
</dbReference>
<feature type="transmembrane region" description="Helical" evidence="1">
    <location>
        <begin position="55"/>
        <end position="74"/>
    </location>
</feature>
<organism evidence="2 3">
    <name type="scientific">Ruminiclostridium hungatei</name>
    <name type="common">Clostridium hungatei</name>
    <dbReference type="NCBI Taxonomy" id="48256"/>
    <lineage>
        <taxon>Bacteria</taxon>
        <taxon>Bacillati</taxon>
        <taxon>Bacillota</taxon>
        <taxon>Clostridia</taxon>
        <taxon>Eubacteriales</taxon>
        <taxon>Oscillospiraceae</taxon>
        <taxon>Ruminiclostridium</taxon>
    </lineage>
</organism>
<dbReference type="RefSeq" id="WP_207559139.1">
    <property type="nucleotide sequence ID" value="NZ_MZGX01000006.1"/>
</dbReference>
<keyword evidence="1" id="KW-1133">Transmembrane helix</keyword>
<feature type="transmembrane region" description="Helical" evidence="1">
    <location>
        <begin position="136"/>
        <end position="154"/>
    </location>
</feature>
<dbReference type="Proteomes" id="UP000191554">
    <property type="component" value="Unassembled WGS sequence"/>
</dbReference>
<gene>
    <name evidence="2" type="ORF">CLHUN_11650</name>
</gene>
<feature type="transmembrane region" description="Helical" evidence="1">
    <location>
        <begin position="109"/>
        <end position="130"/>
    </location>
</feature>
<dbReference type="EMBL" id="MZGX01000006">
    <property type="protein sequence ID" value="OPX44933.1"/>
    <property type="molecule type" value="Genomic_DNA"/>
</dbReference>
<protein>
    <submittedName>
        <fullName evidence="2">Uncharacterized protein</fullName>
    </submittedName>
</protein>